<comment type="caution">
    <text evidence="8">The sequence shown here is derived from an EMBL/GenBank/DDBJ whole genome shotgun (WGS) entry which is preliminary data.</text>
</comment>
<feature type="domain" description="EamA" evidence="7">
    <location>
        <begin position="153"/>
        <end position="288"/>
    </location>
</feature>
<sequence>MNRTNLALTAAAMSGLVVGAATVATGSIVSEIGPVTIAFCRYLIGVLLLLPFAVRIRWTPVSPRDFVLILLFGIFQFAILIILLNFSVIYIAVGLAVLIFASLPLLTMALAIMLGREQFTYRKLTGIVLTIVGVGFAVGATAFVQDIGSMGWVGIGAALLSAFLGALCSVLYGAYMPRYPTLQISTMAMGCAVVFLFGLAVMEGMIDAVPGFSTMTWIILSFIGFSSAVGYFCWLFALAYIPPSNVTVFLGLSPITASILGALFIAQPLSVQDLIGAALVITGLVISLWRKEDADATSANSLNATDD</sequence>
<keyword evidence="5 6" id="KW-0472">Membrane</keyword>
<dbReference type="SUPFAM" id="SSF103481">
    <property type="entry name" value="Multidrug resistance efflux transporter EmrE"/>
    <property type="match status" value="2"/>
</dbReference>
<dbReference type="Pfam" id="PF00892">
    <property type="entry name" value="EamA"/>
    <property type="match status" value="2"/>
</dbReference>
<feature type="domain" description="EamA" evidence="7">
    <location>
        <begin position="8"/>
        <end position="137"/>
    </location>
</feature>
<feature type="transmembrane region" description="Helical" evidence="6">
    <location>
        <begin position="124"/>
        <end position="144"/>
    </location>
</feature>
<comment type="similarity">
    <text evidence="2">Belongs to the EamA transporter family.</text>
</comment>
<feature type="transmembrane region" description="Helical" evidence="6">
    <location>
        <begin position="90"/>
        <end position="112"/>
    </location>
</feature>
<evidence type="ECO:0000256" key="2">
    <source>
        <dbReference type="ARBA" id="ARBA00007362"/>
    </source>
</evidence>
<reference evidence="8 9" key="1">
    <citation type="submission" date="2021-03" db="EMBL/GenBank/DDBJ databases">
        <title>Sneathiella sp. CAU 1612 isolated from Kang Won-do.</title>
        <authorList>
            <person name="Kim W."/>
        </authorList>
    </citation>
    <scope>NUCLEOTIDE SEQUENCE [LARGE SCALE GENOMIC DNA]</scope>
    <source>
        <strain evidence="8 9">CAU 1612</strain>
    </source>
</reference>
<dbReference type="InterPro" id="IPR037185">
    <property type="entry name" value="EmrE-like"/>
</dbReference>
<evidence type="ECO:0000256" key="4">
    <source>
        <dbReference type="ARBA" id="ARBA00022989"/>
    </source>
</evidence>
<dbReference type="Proteomes" id="UP000664761">
    <property type="component" value="Unassembled WGS sequence"/>
</dbReference>
<dbReference type="PANTHER" id="PTHR32322:SF2">
    <property type="entry name" value="EAMA DOMAIN-CONTAINING PROTEIN"/>
    <property type="match status" value="1"/>
</dbReference>
<evidence type="ECO:0000256" key="5">
    <source>
        <dbReference type="ARBA" id="ARBA00023136"/>
    </source>
</evidence>
<keyword evidence="9" id="KW-1185">Reference proteome</keyword>
<dbReference type="EMBL" id="JAFLNC010000003">
    <property type="protein sequence ID" value="MBO0333835.1"/>
    <property type="molecule type" value="Genomic_DNA"/>
</dbReference>
<gene>
    <name evidence="8" type="ORF">J0X12_09430</name>
</gene>
<protein>
    <submittedName>
        <fullName evidence="8">DMT family transporter</fullName>
    </submittedName>
</protein>
<organism evidence="8 9">
    <name type="scientific">Sneathiella sedimenti</name>
    <dbReference type="NCBI Taxonomy" id="2816034"/>
    <lineage>
        <taxon>Bacteria</taxon>
        <taxon>Pseudomonadati</taxon>
        <taxon>Pseudomonadota</taxon>
        <taxon>Alphaproteobacteria</taxon>
        <taxon>Sneathiellales</taxon>
        <taxon>Sneathiellaceae</taxon>
        <taxon>Sneathiella</taxon>
    </lineage>
</organism>
<dbReference type="InterPro" id="IPR050638">
    <property type="entry name" value="AA-Vitamin_Transporters"/>
</dbReference>
<feature type="transmembrane region" description="Helical" evidence="6">
    <location>
        <begin position="150"/>
        <end position="175"/>
    </location>
</feature>
<feature type="transmembrane region" description="Helical" evidence="6">
    <location>
        <begin position="218"/>
        <end position="241"/>
    </location>
</feature>
<evidence type="ECO:0000313" key="8">
    <source>
        <dbReference type="EMBL" id="MBO0333835.1"/>
    </source>
</evidence>
<feature type="transmembrane region" description="Helical" evidence="6">
    <location>
        <begin position="271"/>
        <end position="289"/>
    </location>
</feature>
<keyword evidence="4 6" id="KW-1133">Transmembrane helix</keyword>
<evidence type="ECO:0000313" key="9">
    <source>
        <dbReference type="Proteomes" id="UP000664761"/>
    </source>
</evidence>
<feature type="transmembrane region" description="Helical" evidence="6">
    <location>
        <begin position="66"/>
        <end position="84"/>
    </location>
</feature>
<dbReference type="InterPro" id="IPR000620">
    <property type="entry name" value="EamA_dom"/>
</dbReference>
<feature type="transmembrane region" description="Helical" evidence="6">
    <location>
        <begin position="187"/>
        <end position="206"/>
    </location>
</feature>
<evidence type="ECO:0000256" key="3">
    <source>
        <dbReference type="ARBA" id="ARBA00022692"/>
    </source>
</evidence>
<dbReference type="PANTHER" id="PTHR32322">
    <property type="entry name" value="INNER MEMBRANE TRANSPORTER"/>
    <property type="match status" value="1"/>
</dbReference>
<feature type="transmembrane region" description="Helical" evidence="6">
    <location>
        <begin position="36"/>
        <end position="54"/>
    </location>
</feature>
<dbReference type="RefSeq" id="WP_207044781.1">
    <property type="nucleotide sequence ID" value="NZ_JAFLNC010000003.1"/>
</dbReference>
<feature type="transmembrane region" description="Helical" evidence="6">
    <location>
        <begin position="248"/>
        <end position="265"/>
    </location>
</feature>
<name>A0ABS3F5U4_9PROT</name>
<evidence type="ECO:0000256" key="1">
    <source>
        <dbReference type="ARBA" id="ARBA00004141"/>
    </source>
</evidence>
<evidence type="ECO:0000259" key="7">
    <source>
        <dbReference type="Pfam" id="PF00892"/>
    </source>
</evidence>
<evidence type="ECO:0000256" key="6">
    <source>
        <dbReference type="SAM" id="Phobius"/>
    </source>
</evidence>
<comment type="subcellular location">
    <subcellularLocation>
        <location evidence="1">Membrane</location>
        <topology evidence="1">Multi-pass membrane protein</topology>
    </subcellularLocation>
</comment>
<dbReference type="Gene3D" id="1.10.3730.20">
    <property type="match status" value="1"/>
</dbReference>
<accession>A0ABS3F5U4</accession>
<proteinExistence type="inferred from homology"/>
<keyword evidence="3 6" id="KW-0812">Transmembrane</keyword>